<evidence type="ECO:0000313" key="1">
    <source>
        <dbReference type="EMBL" id="CAG8727717.1"/>
    </source>
</evidence>
<accession>A0A9N9IAE9</accession>
<name>A0A9N9IAE9_9GLOM</name>
<evidence type="ECO:0000313" key="2">
    <source>
        <dbReference type="Proteomes" id="UP000789570"/>
    </source>
</evidence>
<keyword evidence="2" id="KW-1185">Reference proteome</keyword>
<gene>
    <name evidence="1" type="ORF">FCALED_LOCUS14781</name>
</gene>
<organism evidence="1 2">
    <name type="scientific">Funneliformis caledonium</name>
    <dbReference type="NCBI Taxonomy" id="1117310"/>
    <lineage>
        <taxon>Eukaryota</taxon>
        <taxon>Fungi</taxon>
        <taxon>Fungi incertae sedis</taxon>
        <taxon>Mucoromycota</taxon>
        <taxon>Glomeromycotina</taxon>
        <taxon>Glomeromycetes</taxon>
        <taxon>Glomerales</taxon>
        <taxon>Glomeraceae</taxon>
        <taxon>Funneliformis</taxon>
    </lineage>
</organism>
<sequence>ENERTEEEYEEQERLKCSDTEILQLPSKLQHFNKKKSTKKVKRQTKAIANIRKKVVQLEQKETYNKDEKNKSDIIITTSSILESEIPKEGSFVWHYFHHSENLITSTCAVIMHDGKECNVSYNDSSTTSNLISHLARIHKNYEDNEPFLSLILRSTSKTYSDTETIEGSEDNDEVYEKKKLILDDIYIKLNELSKNENELNNYLSLEEKGKDTDPFDW</sequence>
<proteinExistence type="predicted"/>
<feature type="non-terminal residue" evidence="1">
    <location>
        <position position="218"/>
    </location>
</feature>
<dbReference type="EMBL" id="CAJVPQ010011540">
    <property type="protein sequence ID" value="CAG8727717.1"/>
    <property type="molecule type" value="Genomic_DNA"/>
</dbReference>
<dbReference type="OrthoDB" id="2467359at2759"/>
<dbReference type="Proteomes" id="UP000789570">
    <property type="component" value="Unassembled WGS sequence"/>
</dbReference>
<dbReference type="AlphaFoldDB" id="A0A9N9IAE9"/>
<comment type="caution">
    <text evidence="1">The sequence shown here is derived from an EMBL/GenBank/DDBJ whole genome shotgun (WGS) entry which is preliminary data.</text>
</comment>
<protein>
    <submittedName>
        <fullName evidence="1">4743_t:CDS:1</fullName>
    </submittedName>
</protein>
<reference evidence="1" key="1">
    <citation type="submission" date="2021-06" db="EMBL/GenBank/DDBJ databases">
        <authorList>
            <person name="Kallberg Y."/>
            <person name="Tangrot J."/>
            <person name="Rosling A."/>
        </authorList>
    </citation>
    <scope>NUCLEOTIDE SEQUENCE</scope>
    <source>
        <strain evidence="1">UK204</strain>
    </source>
</reference>